<keyword evidence="1" id="KW-0472">Membrane</keyword>
<dbReference type="Proteomes" id="UP001329915">
    <property type="component" value="Chromosome"/>
</dbReference>
<dbReference type="RefSeq" id="WP_366923196.1">
    <property type="nucleotide sequence ID" value="NZ_CP121694.1"/>
</dbReference>
<proteinExistence type="predicted"/>
<reference evidence="2 3" key="1">
    <citation type="submission" date="2023-04" db="EMBL/GenBank/DDBJ databases">
        <authorList>
            <person name="Hsu D."/>
        </authorList>
    </citation>
    <scope>NUCLEOTIDE SEQUENCE [LARGE SCALE GENOMIC DNA]</scope>
    <source>
        <strain evidence="2 3">MK1</strain>
    </source>
</reference>
<dbReference type="KEGG" id="dbc:MFMK1_000051"/>
<keyword evidence="1" id="KW-0812">Transmembrane</keyword>
<feature type="transmembrane region" description="Helical" evidence="1">
    <location>
        <begin position="592"/>
        <end position="612"/>
    </location>
</feature>
<sequence>MSAKNLNPNGSKAMVKKTIVSYAVLTVNYKARNADYIDNFIPFIATLIYKKHYEEINVNKVRKDFRNEFGLDIPYHPMVAILNRAKKHGLIKLNRYRQKWQPVTEKIEELEFGDVANDHLRKQEKVIQHFIEFAKTNFNEDITYSDAESTLLAFLSVYDLEIFTKKVSLIPENMSRSKLNYCLFKFIQHANQADPEIFDFLVDISIGHVLVDTVFNCHVFEEENSEINDLKELEVYLDSDLIFMLLGIVEEERKSIYEDFITTLLDLNAQLYVFEHNYDEAQSILQECLNWVENPRYDPSKASLSAKFFVANGYDKVKVQETILKLPKVLEKYKITVVPGPSPNELERYQEDEAKLKKYIIETYRGSNPFFNETEKELTLWKDVKSLSYVHKLRKGLKPQIISKANCVFVTTNSGLAHSNKRFEELEKARTFCIPICLTDLQLGTMLWLQSPSKVEVLNKKKLMAECYAALQPNEILLKKYVKQLDKLYGDALVTNEQYYLLRTYQGAMNLLQDKTMGDIDNFTDKMPLEIYEEMQNQIRGEEQSNYLDERQEHGKTRGQLQEQIERTNEINNQKLNAEKSNENAICKLTNVTYAVLIVLLVTITTLVTLFSNLSNRSMIFKGVLIAGAIVVGVIGFLWQPNIVKQKIQDLIKKTLF</sequence>
<protein>
    <submittedName>
        <fullName evidence="2">Uncharacterized protein</fullName>
    </submittedName>
</protein>
<keyword evidence="3" id="KW-1185">Reference proteome</keyword>
<keyword evidence="1" id="KW-1133">Transmembrane helix</keyword>
<evidence type="ECO:0000313" key="2">
    <source>
        <dbReference type="EMBL" id="WRO20293.1"/>
    </source>
</evidence>
<feature type="transmembrane region" description="Helical" evidence="1">
    <location>
        <begin position="619"/>
        <end position="639"/>
    </location>
</feature>
<gene>
    <name evidence="2" type="ORF">MFMK1_000051</name>
</gene>
<dbReference type="EMBL" id="CP121694">
    <property type="protein sequence ID" value="WRO20293.1"/>
    <property type="molecule type" value="Genomic_DNA"/>
</dbReference>
<evidence type="ECO:0000313" key="3">
    <source>
        <dbReference type="Proteomes" id="UP001329915"/>
    </source>
</evidence>
<dbReference type="AlphaFoldDB" id="A0AAU0UJH1"/>
<evidence type="ECO:0000256" key="1">
    <source>
        <dbReference type="SAM" id="Phobius"/>
    </source>
</evidence>
<organism evidence="2 3">
    <name type="scientific">Metallumcola ferriviriculae</name>
    <dbReference type="NCBI Taxonomy" id="3039180"/>
    <lineage>
        <taxon>Bacteria</taxon>
        <taxon>Bacillati</taxon>
        <taxon>Bacillota</taxon>
        <taxon>Clostridia</taxon>
        <taxon>Neomoorellales</taxon>
        <taxon>Desulfitibacteraceae</taxon>
        <taxon>Metallumcola</taxon>
    </lineage>
</organism>
<accession>A0AAU0UJH1</accession>
<name>A0AAU0UJH1_9FIRM</name>